<evidence type="ECO:0000256" key="1">
    <source>
        <dbReference type="SAM" id="Coils"/>
    </source>
</evidence>
<name>A0A385AF11_LATCU</name>
<evidence type="ECO:0000256" key="2">
    <source>
        <dbReference type="SAM" id="Phobius"/>
    </source>
</evidence>
<proteinExistence type="predicted"/>
<dbReference type="Gene3D" id="1.20.5.190">
    <property type="match status" value="1"/>
</dbReference>
<dbReference type="AlphaFoldDB" id="A0A385AF11"/>
<keyword evidence="2" id="KW-0812">Transmembrane</keyword>
<dbReference type="Proteomes" id="UP000257607">
    <property type="component" value="Chromosome"/>
</dbReference>
<gene>
    <name evidence="3" type="ORF">DT351_07265</name>
</gene>
<evidence type="ECO:0000313" key="4">
    <source>
        <dbReference type="Proteomes" id="UP000257607"/>
    </source>
</evidence>
<protein>
    <submittedName>
        <fullName evidence="3">Uncharacterized protein</fullName>
    </submittedName>
</protein>
<organism evidence="3 4">
    <name type="scientific">Latilactobacillus curvatus</name>
    <name type="common">Lactobacillus curvatus</name>
    <dbReference type="NCBI Taxonomy" id="28038"/>
    <lineage>
        <taxon>Bacteria</taxon>
        <taxon>Bacillati</taxon>
        <taxon>Bacillota</taxon>
        <taxon>Bacilli</taxon>
        <taxon>Lactobacillales</taxon>
        <taxon>Lactobacillaceae</taxon>
        <taxon>Latilactobacillus</taxon>
    </lineage>
</organism>
<accession>A0A385AF11</accession>
<dbReference type="EMBL" id="CP031003">
    <property type="protein sequence ID" value="AXN36178.1"/>
    <property type="molecule type" value="Genomic_DNA"/>
</dbReference>
<feature type="transmembrane region" description="Helical" evidence="2">
    <location>
        <begin position="18"/>
        <end position="40"/>
    </location>
</feature>
<evidence type="ECO:0000313" key="3">
    <source>
        <dbReference type="EMBL" id="AXN36178.1"/>
    </source>
</evidence>
<keyword evidence="2" id="KW-0472">Membrane</keyword>
<keyword evidence="2" id="KW-1133">Transmembrane helix</keyword>
<sequence>MEGGTILHGLGGLTWGEWASLIAIITFIAGLISLLFKYAVFAPFQGDIKELNHNFKQLNNNLSDLKTDIKRLDERADEHDRRLDRHHERLKSLGGYK</sequence>
<reference evidence="3 4" key="1">
    <citation type="submission" date="2018-07" db="EMBL/GenBank/DDBJ databases">
        <title>Lactobacillus curvatus genome sequence.</title>
        <authorList>
            <person name="Prechtl R."/>
        </authorList>
    </citation>
    <scope>NUCLEOTIDE SEQUENCE [LARGE SCALE GENOMIC DNA]</scope>
    <source>
        <strain evidence="3 4">TMW 1.1928</strain>
    </source>
</reference>
<keyword evidence="1" id="KW-0175">Coiled coil</keyword>
<feature type="coiled-coil region" evidence="1">
    <location>
        <begin position="48"/>
        <end position="89"/>
    </location>
</feature>